<reference evidence="5" key="2">
    <citation type="submission" date="2023-04" db="EMBL/GenBank/DDBJ databases">
        <authorList>
            <person name="Beletskiy A.V."/>
            <person name="Mardanov A.V."/>
            <person name="Ravin N.V."/>
        </authorList>
    </citation>
    <scope>NUCLEOTIDE SEQUENCE</scope>
    <source>
        <strain evidence="5">GKL-02</strain>
    </source>
</reference>
<dbReference type="InterPro" id="IPR036388">
    <property type="entry name" value="WH-like_DNA-bd_sf"/>
</dbReference>
<dbReference type="PANTHER" id="PTHR47691">
    <property type="entry name" value="REGULATOR-RELATED"/>
    <property type="match status" value="1"/>
</dbReference>
<evidence type="ECO:0000259" key="4">
    <source>
        <dbReference type="PROSITE" id="PS51755"/>
    </source>
</evidence>
<keyword evidence="1 3" id="KW-0238">DNA-binding</keyword>
<dbReference type="InterPro" id="IPR049945">
    <property type="entry name" value="AAA_22"/>
</dbReference>
<dbReference type="SUPFAM" id="SSF46894">
    <property type="entry name" value="C-terminal effector domain of the bipartite response regulators"/>
    <property type="match status" value="1"/>
</dbReference>
<name>A0AA95KI98_9GAMM</name>
<dbReference type="PROSITE" id="PS50005">
    <property type="entry name" value="TPR"/>
    <property type="match status" value="1"/>
</dbReference>
<dbReference type="InterPro" id="IPR001867">
    <property type="entry name" value="OmpR/PhoB-type_DNA-bd"/>
</dbReference>
<dbReference type="Proteomes" id="UP001301326">
    <property type="component" value="Chromosome"/>
</dbReference>
<evidence type="ECO:0000313" key="5">
    <source>
        <dbReference type="EMBL" id="WGZ94154.1"/>
    </source>
</evidence>
<feature type="repeat" description="TPR" evidence="2">
    <location>
        <begin position="620"/>
        <end position="653"/>
    </location>
</feature>
<keyword evidence="2" id="KW-0802">TPR repeat</keyword>
<dbReference type="PROSITE" id="PS51755">
    <property type="entry name" value="OMPR_PHOB"/>
    <property type="match status" value="1"/>
</dbReference>
<dbReference type="AlphaFoldDB" id="A0AA95KI98"/>
<dbReference type="SMART" id="SM00862">
    <property type="entry name" value="Trans_reg_C"/>
    <property type="match status" value="1"/>
</dbReference>
<feature type="DNA-binding region" description="OmpR/PhoB-type" evidence="3">
    <location>
        <begin position="2"/>
        <end position="99"/>
    </location>
</feature>
<evidence type="ECO:0000256" key="3">
    <source>
        <dbReference type="PROSITE-ProRule" id="PRU01091"/>
    </source>
</evidence>
<sequence>MVSSLVLGCHHYHLSEQLLLDTQGASCTLRSQSLSVLHYLALNANKTVSKAELFAYVWKDTYVTDDSLVQCIADIRRVLQDNKHEIVKTVPRKGYLLVAHLPVTDLPASEGLLPFIGRHKELHELTTMLHDASCRLITVVGLGGVGKSRLVKTLAQRLAEYFRHGIGCVELASVQHPDLIANAIGASLGIALQGSRPPIEQLHMALSSQHKLLILDNLEHLLPDVGICEALLEHCPTLKILATSRLPLQVYGEWRYQLQGLLPPSGEITPECAAFSLFVQSARQVDYTFAPDETDQQTILEICRLVDGLPLGIEMAARWIRQLSCGEILQELRSSLLPTALNADSKENTSAMPAVTNVVQQSWQMLNAREQQIMQALALFQGKFTREAASAVAGAGLADYGGLLDKSMLYRKEIGHYVIHEVMRQYANEVRFAKQSHCPTTQRFVEYHLEVAENVDAGILGGQQLPGLARLEGEHDNFRACLALCHSDTNPPAMSSEIGLRLVGSLGMFWFMANHWQEGYRWAESFLAIHRHAQPSLAQAMAMLTAGGISALLDNHGVAEQYLSRGTEMAAHFGGDWQTARGLMALSVFRRLQGRYDESLQCGQQSMQLFATVYDEGGYQFNLANSGHVLLRLGRYDEAVQALEQCIDLNQKIGLTISMPYALVNLGRLHWQLRQLGYAREYLHQSIQIAEKLGIALYRAQALCKLGWIELSDANIALGLQHLNSSMEAYLHLGDREGQIEVMQGIGVASALQGNLAQAWQCIAAADNLSQHLKLSPSPDTLVLLEEVKQRIRQGLTASELALHRHMGLVSGLESLYAGLQKAN</sequence>
<accession>A0AA95KI98</accession>
<dbReference type="PRINTS" id="PR00364">
    <property type="entry name" value="DISEASERSIST"/>
</dbReference>
<reference evidence="5" key="1">
    <citation type="journal article" date="2023" name="Int. J. Mol. Sci.">
        <title>Metagenomics Revealed a New Genus 'Candidatus Thiocaldithrix dubininis' gen. nov., sp. nov. and a New Species 'Candidatus Thiothrix putei' sp. nov. in the Family Thiotrichaceae, Some Members of Which Have Traits of Both Na+- and H+-Motive Energetics.</title>
        <authorList>
            <person name="Ravin N.V."/>
            <person name="Muntyan M.S."/>
            <person name="Smolyakov D.D."/>
            <person name="Rudenko T.S."/>
            <person name="Beletsky A.V."/>
            <person name="Mardanov A.V."/>
            <person name="Grabovich M.Y."/>
        </authorList>
    </citation>
    <scope>NUCLEOTIDE SEQUENCE</scope>
    <source>
        <strain evidence="5">GKL-02</strain>
    </source>
</reference>
<organism evidence="5">
    <name type="scientific">Candidatus Thiothrix putei</name>
    <dbReference type="NCBI Taxonomy" id="3080811"/>
    <lineage>
        <taxon>Bacteria</taxon>
        <taxon>Pseudomonadati</taxon>
        <taxon>Pseudomonadota</taxon>
        <taxon>Gammaproteobacteria</taxon>
        <taxon>Thiotrichales</taxon>
        <taxon>Thiotrichaceae</taxon>
        <taxon>Thiothrix</taxon>
    </lineage>
</organism>
<dbReference type="GO" id="GO:0000160">
    <property type="term" value="P:phosphorelay signal transduction system"/>
    <property type="evidence" value="ECO:0007669"/>
    <property type="project" value="InterPro"/>
</dbReference>
<dbReference type="GO" id="GO:0006355">
    <property type="term" value="P:regulation of DNA-templated transcription"/>
    <property type="evidence" value="ECO:0007669"/>
    <property type="project" value="InterPro"/>
</dbReference>
<dbReference type="SUPFAM" id="SSF52540">
    <property type="entry name" value="P-loop containing nucleoside triphosphate hydrolases"/>
    <property type="match status" value="1"/>
</dbReference>
<dbReference type="GO" id="GO:0003677">
    <property type="term" value="F:DNA binding"/>
    <property type="evidence" value="ECO:0007669"/>
    <property type="project" value="UniProtKB-UniRule"/>
</dbReference>
<dbReference type="InterPro" id="IPR011990">
    <property type="entry name" value="TPR-like_helical_dom_sf"/>
</dbReference>
<dbReference type="InterPro" id="IPR019734">
    <property type="entry name" value="TPR_rpt"/>
</dbReference>
<dbReference type="GO" id="GO:0016887">
    <property type="term" value="F:ATP hydrolysis activity"/>
    <property type="evidence" value="ECO:0007669"/>
    <property type="project" value="InterPro"/>
</dbReference>
<gene>
    <name evidence="5" type="ORF">QJT81_20610</name>
</gene>
<dbReference type="Pfam" id="PF13401">
    <property type="entry name" value="AAA_22"/>
    <property type="match status" value="1"/>
</dbReference>
<proteinExistence type="predicted"/>
<dbReference type="Gene3D" id="3.40.50.300">
    <property type="entry name" value="P-loop containing nucleotide triphosphate hydrolases"/>
    <property type="match status" value="1"/>
</dbReference>
<dbReference type="Pfam" id="PF00486">
    <property type="entry name" value="Trans_reg_C"/>
    <property type="match status" value="1"/>
</dbReference>
<dbReference type="SUPFAM" id="SSF48452">
    <property type="entry name" value="TPR-like"/>
    <property type="match status" value="2"/>
</dbReference>
<dbReference type="SMART" id="SM00028">
    <property type="entry name" value="TPR"/>
    <property type="match status" value="3"/>
</dbReference>
<evidence type="ECO:0000256" key="2">
    <source>
        <dbReference type="PROSITE-ProRule" id="PRU00339"/>
    </source>
</evidence>
<protein>
    <submittedName>
        <fullName evidence="5">Tetratricopeptide repeat protein</fullName>
    </submittedName>
</protein>
<dbReference type="Gene3D" id="1.25.40.10">
    <property type="entry name" value="Tetratricopeptide repeat domain"/>
    <property type="match status" value="1"/>
</dbReference>
<dbReference type="KEGG" id="tput:QJT81_20610"/>
<dbReference type="Gene3D" id="1.10.10.10">
    <property type="entry name" value="Winged helix-like DNA-binding domain superfamily/Winged helix DNA-binding domain"/>
    <property type="match status" value="1"/>
</dbReference>
<dbReference type="InterPro" id="IPR027417">
    <property type="entry name" value="P-loop_NTPase"/>
</dbReference>
<evidence type="ECO:0000256" key="1">
    <source>
        <dbReference type="ARBA" id="ARBA00023125"/>
    </source>
</evidence>
<feature type="domain" description="OmpR/PhoB-type" evidence="4">
    <location>
        <begin position="2"/>
        <end position="99"/>
    </location>
</feature>
<dbReference type="PANTHER" id="PTHR47691:SF3">
    <property type="entry name" value="HTH-TYPE TRANSCRIPTIONAL REGULATOR RV0890C-RELATED"/>
    <property type="match status" value="1"/>
</dbReference>
<dbReference type="EMBL" id="CP124756">
    <property type="protein sequence ID" value="WGZ94154.1"/>
    <property type="molecule type" value="Genomic_DNA"/>
</dbReference>
<dbReference type="InterPro" id="IPR016032">
    <property type="entry name" value="Sig_transdc_resp-reg_C-effctor"/>
</dbReference>
<dbReference type="CDD" id="cd00383">
    <property type="entry name" value="trans_reg_C"/>
    <property type="match status" value="1"/>
</dbReference>
<dbReference type="Pfam" id="PF13424">
    <property type="entry name" value="TPR_12"/>
    <property type="match status" value="1"/>
</dbReference>